<evidence type="ECO:0000256" key="2">
    <source>
        <dbReference type="ARBA" id="ARBA00023125"/>
    </source>
</evidence>
<evidence type="ECO:0000256" key="1">
    <source>
        <dbReference type="ARBA" id="ARBA00023015"/>
    </source>
</evidence>
<sequence>MNRRWPVVEREREFQTIRSSLISATGVCGVVLTGDAGVGKTTLARQVTSTLDHAVRWVAGTESARTIPLGVFAHLVDASTSSDPVTFLSAARQSLLAAGQSVIVGVDDAHLLDELSATLLHQLAIDRSAHIIATVRDGEAVPDAVTSLWKDGHLDRIDLTPFTQEQSISYIEAVLGGPLEGLSADLMWRASGGNALFLHHLVEGALEADTLRQVRGVWQLRGRTAVTSELASLLESRIDNLGGAVSTILKLLTLCEPIDLDVLTTLVDEDAVDDAEMRGLIRIEREGRGLQVRYTHPLYGDVVRRRLGFTASRRLRGQLVAVLRTRRSAAPADRIRLAELALDSDETVDKALLQSAANDAITMADAQLGQRFAEAALAAGAGLPAADLLARAHLWQGHPHESEQTLSAYDPDTLDDLELCRWGLTRICNLWWAMGDADRAEQILTMVSGRVTEPVLQGIIRAVESACAVFADDLSRAERLATATLDDPAATPWATEWACFGGGLALALSGRGLSVDAIAARGRTVVGRTDGFLRYPAGLGEVLAFTLTGRLAQARQAAGRFTEFSSAGQLHAWAMAALLIATVDIAEGRFDTAIGRLRQILAVLDTQVAAAWGYPARVLLVQAYAATGRADDADRTLADAIRLMGRYVAVFAPQLQLARSWAAAAQGVVGDAVDIARRTADLARDSGQRAMEAEALHTAARFGDTDVADRLGVLADELDGDLVTAHHRHARALADGDGTELDAVAADYERIGALLSAADAAAQAATAHDRHDRRGATSTSAANATRLAARCSGATTPALRAAAQPLPLTMREREIGTLVAAGFSNRAIADRLTVSVRTVEGHIYRACTKLDVSDRAGLADVLGGQTSDTVGGQASDRIG</sequence>
<evidence type="ECO:0000256" key="3">
    <source>
        <dbReference type="ARBA" id="ARBA00023163"/>
    </source>
</evidence>
<dbReference type="PANTHER" id="PTHR44688:SF16">
    <property type="entry name" value="DNA-BINDING TRANSCRIPTIONAL ACTIVATOR DEVR_DOSR"/>
    <property type="match status" value="1"/>
</dbReference>
<feature type="domain" description="HTH luxR-type" evidence="4">
    <location>
        <begin position="801"/>
        <end position="866"/>
    </location>
</feature>
<keyword evidence="1" id="KW-0805">Transcription regulation</keyword>
<organism evidence="5 6">
    <name type="scientific">Williamsia sterculiae</name>
    <dbReference type="NCBI Taxonomy" id="1344003"/>
    <lineage>
        <taxon>Bacteria</taxon>
        <taxon>Bacillati</taxon>
        <taxon>Actinomycetota</taxon>
        <taxon>Actinomycetes</taxon>
        <taxon>Mycobacteriales</taxon>
        <taxon>Nocardiaceae</taxon>
        <taxon>Williamsia</taxon>
    </lineage>
</organism>
<dbReference type="CDD" id="cd06170">
    <property type="entry name" value="LuxR_C_like"/>
    <property type="match status" value="1"/>
</dbReference>
<dbReference type="SUPFAM" id="SSF52540">
    <property type="entry name" value="P-loop containing nucleoside triphosphate hydrolases"/>
    <property type="match status" value="1"/>
</dbReference>
<dbReference type="Gene3D" id="3.40.50.300">
    <property type="entry name" value="P-loop containing nucleotide triphosphate hydrolases"/>
    <property type="match status" value="1"/>
</dbReference>
<dbReference type="InterPro" id="IPR041664">
    <property type="entry name" value="AAA_16"/>
</dbReference>
<gene>
    <name evidence="5" type="ORF">SAMN05445060_1150</name>
</gene>
<keyword evidence="3" id="KW-0804">Transcription</keyword>
<dbReference type="STRING" id="1344003.SAMN05445060_1150"/>
<dbReference type="Proteomes" id="UP000186218">
    <property type="component" value="Unassembled WGS sequence"/>
</dbReference>
<dbReference type="PROSITE" id="PS00622">
    <property type="entry name" value="HTH_LUXR_1"/>
    <property type="match status" value="1"/>
</dbReference>
<evidence type="ECO:0000313" key="6">
    <source>
        <dbReference type="Proteomes" id="UP000186218"/>
    </source>
</evidence>
<accession>A0A1N7ECA4</accession>
<keyword evidence="2" id="KW-0238">DNA-binding</keyword>
<dbReference type="InterPro" id="IPR036388">
    <property type="entry name" value="WH-like_DNA-bd_sf"/>
</dbReference>
<dbReference type="OrthoDB" id="3197423at2"/>
<proteinExistence type="predicted"/>
<dbReference type="InterPro" id="IPR000792">
    <property type="entry name" value="Tscrpt_reg_LuxR_C"/>
</dbReference>
<name>A0A1N7ECA4_9NOCA</name>
<dbReference type="PANTHER" id="PTHR44688">
    <property type="entry name" value="DNA-BINDING TRANSCRIPTIONAL ACTIVATOR DEVR_DOSR"/>
    <property type="match status" value="1"/>
</dbReference>
<dbReference type="InterPro" id="IPR027417">
    <property type="entry name" value="P-loop_NTPase"/>
</dbReference>
<dbReference type="SUPFAM" id="SSF46894">
    <property type="entry name" value="C-terminal effector domain of the bipartite response regulators"/>
    <property type="match status" value="1"/>
</dbReference>
<dbReference type="EMBL" id="FTNT01000003">
    <property type="protein sequence ID" value="SIR85694.1"/>
    <property type="molecule type" value="Genomic_DNA"/>
</dbReference>
<dbReference type="InterPro" id="IPR016032">
    <property type="entry name" value="Sig_transdc_resp-reg_C-effctor"/>
</dbReference>
<protein>
    <submittedName>
        <fullName evidence="5">Regulatory protein, luxR family</fullName>
    </submittedName>
</protein>
<evidence type="ECO:0000313" key="5">
    <source>
        <dbReference type="EMBL" id="SIR85694.1"/>
    </source>
</evidence>
<dbReference type="Pfam" id="PF00196">
    <property type="entry name" value="GerE"/>
    <property type="match status" value="1"/>
</dbReference>
<dbReference type="Gene3D" id="1.10.10.10">
    <property type="entry name" value="Winged helix-like DNA-binding domain superfamily/Winged helix DNA-binding domain"/>
    <property type="match status" value="1"/>
</dbReference>
<dbReference type="GO" id="GO:0003677">
    <property type="term" value="F:DNA binding"/>
    <property type="evidence" value="ECO:0007669"/>
    <property type="project" value="UniProtKB-KW"/>
</dbReference>
<dbReference type="RefSeq" id="WP_076477530.1">
    <property type="nucleotide sequence ID" value="NZ_FTNT01000003.1"/>
</dbReference>
<keyword evidence="6" id="KW-1185">Reference proteome</keyword>
<dbReference type="AlphaFoldDB" id="A0A1N7ECA4"/>
<reference evidence="5 6" key="1">
    <citation type="submission" date="2017-01" db="EMBL/GenBank/DDBJ databases">
        <authorList>
            <person name="Mah S.A."/>
            <person name="Swanson W.J."/>
            <person name="Moy G.W."/>
            <person name="Vacquier V.D."/>
        </authorList>
    </citation>
    <scope>NUCLEOTIDE SEQUENCE [LARGE SCALE GENOMIC DNA]</scope>
    <source>
        <strain evidence="5 6">CPCC 203464</strain>
    </source>
</reference>
<evidence type="ECO:0000259" key="4">
    <source>
        <dbReference type="PROSITE" id="PS50043"/>
    </source>
</evidence>
<dbReference type="SMART" id="SM00421">
    <property type="entry name" value="HTH_LUXR"/>
    <property type="match status" value="1"/>
</dbReference>
<dbReference type="GO" id="GO:0006355">
    <property type="term" value="P:regulation of DNA-templated transcription"/>
    <property type="evidence" value="ECO:0007669"/>
    <property type="project" value="InterPro"/>
</dbReference>
<dbReference type="PROSITE" id="PS50043">
    <property type="entry name" value="HTH_LUXR_2"/>
    <property type="match status" value="1"/>
</dbReference>
<dbReference type="Pfam" id="PF13191">
    <property type="entry name" value="AAA_16"/>
    <property type="match status" value="1"/>
</dbReference>
<dbReference type="PRINTS" id="PR00038">
    <property type="entry name" value="HTHLUXR"/>
</dbReference>